<reference evidence="1 2" key="1">
    <citation type="submission" date="2023-07" db="EMBL/GenBank/DDBJ databases">
        <title>Sorghum-associated microbial communities from plants grown in Nebraska, USA.</title>
        <authorList>
            <person name="Schachtman D."/>
        </authorList>
    </citation>
    <scope>NUCLEOTIDE SEQUENCE [LARGE SCALE GENOMIC DNA]</scope>
    <source>
        <strain evidence="1 2">BE187</strain>
    </source>
</reference>
<dbReference type="EMBL" id="JAVDVW010000002">
    <property type="protein sequence ID" value="MDR7100269.1"/>
    <property type="molecule type" value="Genomic_DNA"/>
</dbReference>
<proteinExistence type="predicted"/>
<organism evidence="1 2">
    <name type="scientific">Agrilutibacter niabensis</name>
    <dbReference type="NCBI Taxonomy" id="380628"/>
    <lineage>
        <taxon>Bacteria</taxon>
        <taxon>Pseudomonadati</taxon>
        <taxon>Pseudomonadota</taxon>
        <taxon>Gammaproteobacteria</taxon>
        <taxon>Lysobacterales</taxon>
        <taxon>Lysobacteraceae</taxon>
        <taxon>Agrilutibacter</taxon>
    </lineage>
</organism>
<gene>
    <name evidence="1" type="ORF">J2X04_002650</name>
</gene>
<name>A0ABU1VS01_9GAMM</name>
<keyword evidence="2" id="KW-1185">Reference proteome</keyword>
<sequence length="80" mass="8890">MSFGNPNQQLGAESTLQHFTIALLPGSGHFYNPQYFTFTPVAEGEPLLVNNGRCSHNEQPVFEYVYRLRFSVLPAKGSGN</sequence>
<protein>
    <submittedName>
        <fullName evidence="1">Uncharacterized protein</fullName>
    </submittedName>
</protein>
<dbReference type="Proteomes" id="UP001267878">
    <property type="component" value="Unassembled WGS sequence"/>
</dbReference>
<evidence type="ECO:0000313" key="2">
    <source>
        <dbReference type="Proteomes" id="UP001267878"/>
    </source>
</evidence>
<comment type="caution">
    <text evidence="1">The sequence shown here is derived from an EMBL/GenBank/DDBJ whole genome shotgun (WGS) entry which is preliminary data.</text>
</comment>
<evidence type="ECO:0000313" key="1">
    <source>
        <dbReference type="EMBL" id="MDR7100269.1"/>
    </source>
</evidence>
<accession>A0ABU1VS01</accession>